<reference evidence="2" key="1">
    <citation type="submission" date="2009-11" db="EMBL/GenBank/DDBJ databases">
        <title>Genome sequencing of Bartonella species and comparative genomics.</title>
        <authorList>
            <person name="Engel P."/>
            <person name="Salzburger W."/>
            <person name="Marius L."/>
            <person name="Chao-Chin C."/>
            <person name="Soichi M."/>
            <person name="Christa L."/>
            <person name="Alexandra C."/>
            <person name="Aurelie L."/>
            <person name="Claudine M."/>
            <person name="Stephan S.C."/>
            <person name="Christoph D."/>
        </authorList>
    </citation>
    <scope>NUCLEOTIDE SEQUENCE [LARGE SCALE GENOMIC DNA]</scope>
    <source>
        <strain evidence="2">CIP 104772 / 73</strain>
    </source>
</reference>
<evidence type="ECO:0000313" key="2">
    <source>
        <dbReference type="Proteomes" id="UP000009101"/>
    </source>
</evidence>
<organism evidence="1 2">
    <name type="scientific">Bartonella clarridgeiae (strain CCUG 45776 / CIP 104772 / 73)</name>
    <dbReference type="NCBI Taxonomy" id="696125"/>
    <lineage>
        <taxon>Bacteria</taxon>
        <taxon>Pseudomonadati</taxon>
        <taxon>Pseudomonadota</taxon>
        <taxon>Alphaproteobacteria</taxon>
        <taxon>Hyphomicrobiales</taxon>
        <taxon>Bartonellaceae</taxon>
        <taxon>Bartonella</taxon>
    </lineage>
</organism>
<reference evidence="1 2" key="2">
    <citation type="journal article" date="2011" name="PLoS Genet.">
        <title>Parallel evolution of a type IV secretion system in radiating lineages of the host-restricted bacterial pathogen Bartonella.</title>
        <authorList>
            <person name="Engel P."/>
            <person name="Salzburger W."/>
            <person name="Liesch M."/>
            <person name="Chang C.C."/>
            <person name="Maruyama S."/>
            <person name="Lanz C."/>
            <person name="Calteau A."/>
            <person name="Lajus A."/>
            <person name="Medigue C."/>
            <person name="Schuster S.C."/>
            <person name="Dehio C."/>
        </authorList>
    </citation>
    <scope>NUCLEOTIDE SEQUENCE [LARGE SCALE GENOMIC DNA]</scope>
    <source>
        <strain evidence="2">CIP 104772 / 73</strain>
    </source>
</reference>
<name>E6YIE8_BARC7</name>
<dbReference type="STRING" id="696125.BARCL_0955"/>
<sequence>MLWALILYNCAFIAYSNFIGCDGVLTISLQGKCGYCYIICDLTNRIKECCEDANLIY</sequence>
<dbReference type="EMBL" id="FN645454">
    <property type="protein sequence ID" value="CBI76636.1"/>
    <property type="molecule type" value="Genomic_DNA"/>
</dbReference>
<gene>
    <name evidence="1" type="ordered locus">BARCL_0955</name>
</gene>
<proteinExistence type="predicted"/>
<dbReference type="AlphaFoldDB" id="E6YIE8"/>
<dbReference type="KEGG" id="bcd:BARCL_0955"/>
<dbReference type="HOGENOM" id="CLU_2987352_0_0_5"/>
<protein>
    <submittedName>
        <fullName evidence="1">Uncharacterized protein</fullName>
    </submittedName>
</protein>
<evidence type="ECO:0000313" key="1">
    <source>
        <dbReference type="EMBL" id="CBI76636.1"/>
    </source>
</evidence>
<accession>E6YIE8</accession>
<keyword evidence="2" id="KW-1185">Reference proteome</keyword>
<dbReference type="Proteomes" id="UP000009101">
    <property type="component" value="Chromosome"/>
</dbReference>